<evidence type="ECO:0000313" key="2">
    <source>
        <dbReference type="EMBL" id="GAA4781407.1"/>
    </source>
</evidence>
<dbReference type="PANTHER" id="PTHR22916:SF3">
    <property type="entry name" value="UDP-GLCNAC:BETAGAL BETA-1,3-N-ACETYLGLUCOSAMINYLTRANSFERASE-LIKE PROTEIN 1"/>
    <property type="match status" value="1"/>
</dbReference>
<evidence type="ECO:0000259" key="1">
    <source>
        <dbReference type="Pfam" id="PF00535"/>
    </source>
</evidence>
<proteinExistence type="predicted"/>
<dbReference type="Gene3D" id="3.90.550.10">
    <property type="entry name" value="Spore Coat Polysaccharide Biosynthesis Protein SpsA, Chain A"/>
    <property type="match status" value="1"/>
</dbReference>
<dbReference type="EMBL" id="BAABIQ010000003">
    <property type="protein sequence ID" value="GAA4781407.1"/>
    <property type="molecule type" value="Genomic_DNA"/>
</dbReference>
<dbReference type="InterPro" id="IPR029044">
    <property type="entry name" value="Nucleotide-diphossugar_trans"/>
</dbReference>
<keyword evidence="3" id="KW-1185">Reference proteome</keyword>
<dbReference type="RefSeq" id="WP_345230229.1">
    <property type="nucleotide sequence ID" value="NZ_BAABIQ010000003.1"/>
</dbReference>
<dbReference type="SUPFAM" id="SSF53448">
    <property type="entry name" value="Nucleotide-diphospho-sugar transferases"/>
    <property type="match status" value="1"/>
</dbReference>
<dbReference type="InterPro" id="IPR001173">
    <property type="entry name" value="Glyco_trans_2-like"/>
</dbReference>
<accession>A0ABP9AH27</accession>
<feature type="domain" description="Glycosyltransferase 2-like" evidence="1">
    <location>
        <begin position="21"/>
        <end position="178"/>
    </location>
</feature>
<dbReference type="PANTHER" id="PTHR22916">
    <property type="entry name" value="GLYCOSYLTRANSFERASE"/>
    <property type="match status" value="1"/>
</dbReference>
<reference evidence="3" key="1">
    <citation type="journal article" date="2019" name="Int. J. Syst. Evol. Microbiol.">
        <title>The Global Catalogue of Microorganisms (GCM) 10K type strain sequencing project: providing services to taxonomists for standard genome sequencing and annotation.</title>
        <authorList>
            <consortium name="The Broad Institute Genomics Platform"/>
            <consortium name="The Broad Institute Genome Sequencing Center for Infectious Disease"/>
            <person name="Wu L."/>
            <person name="Ma J."/>
        </authorList>
    </citation>
    <scope>NUCLEOTIDE SEQUENCE [LARGE SCALE GENOMIC DNA]</scope>
    <source>
        <strain evidence="3">JCM 18200</strain>
    </source>
</reference>
<gene>
    <name evidence="2" type="ORF">GCM10023231_06150</name>
</gene>
<dbReference type="Pfam" id="PF00535">
    <property type="entry name" value="Glycos_transf_2"/>
    <property type="match status" value="1"/>
</dbReference>
<protein>
    <recommendedName>
        <fullName evidence="1">Glycosyltransferase 2-like domain-containing protein</fullName>
    </recommendedName>
</protein>
<name>A0ABP9AH27_9SPHI</name>
<organism evidence="2 3">
    <name type="scientific">Olivibacter ginsenosidimutans</name>
    <dbReference type="NCBI Taxonomy" id="1176537"/>
    <lineage>
        <taxon>Bacteria</taxon>
        <taxon>Pseudomonadati</taxon>
        <taxon>Bacteroidota</taxon>
        <taxon>Sphingobacteriia</taxon>
        <taxon>Sphingobacteriales</taxon>
        <taxon>Sphingobacteriaceae</taxon>
        <taxon>Olivibacter</taxon>
    </lineage>
</organism>
<evidence type="ECO:0000313" key="3">
    <source>
        <dbReference type="Proteomes" id="UP001501411"/>
    </source>
</evidence>
<comment type="caution">
    <text evidence="2">The sequence shown here is derived from an EMBL/GenBank/DDBJ whole genome shotgun (WGS) entry which is preliminary data.</text>
</comment>
<dbReference type="Proteomes" id="UP001501411">
    <property type="component" value="Unassembled WGS sequence"/>
</dbReference>
<sequence length="306" mass="35645">MENSNRNTCDRQILNGKPLVSVALCTYNGAKYLKDQLTTISNQTYTNLEIVIVDDHSSDETVSIIKSHMENDTRIKLWINDSNVGVNKSFKIAIDECQGDFIAIADQDDLWAQEKIKIQMDLIGDSSLIYHDSLYIDENGIALGKSTTTHHRFVRGKCGINFLFFNCISGHTCLFRKKFYQQIPLFPNGIYYDWWLAFCASSIGKLDFSLQQLVQHRIHQKSVTRIDKGKYSRIDRIQQLNMFNQISSGQLKYRINQAILYYQNSINFQGRVRLALFLFKNIADFTYIRKFSWFSKIKWVFRETGF</sequence>